<gene>
    <name evidence="1" type="ORF">POPTR_012G138100v4</name>
</gene>
<dbReference type="Proteomes" id="UP000006729">
    <property type="component" value="Chromosome 12"/>
</dbReference>
<reference evidence="1 2" key="1">
    <citation type="journal article" date="2006" name="Science">
        <title>The genome of black cottonwood, Populus trichocarpa (Torr. &amp; Gray).</title>
        <authorList>
            <person name="Tuskan G.A."/>
            <person name="Difazio S."/>
            <person name="Jansson S."/>
            <person name="Bohlmann J."/>
            <person name="Grigoriev I."/>
            <person name="Hellsten U."/>
            <person name="Putnam N."/>
            <person name="Ralph S."/>
            <person name="Rombauts S."/>
            <person name="Salamov A."/>
            <person name="Schein J."/>
            <person name="Sterck L."/>
            <person name="Aerts A."/>
            <person name="Bhalerao R.R."/>
            <person name="Bhalerao R.P."/>
            <person name="Blaudez D."/>
            <person name="Boerjan W."/>
            <person name="Brun A."/>
            <person name="Brunner A."/>
            <person name="Busov V."/>
            <person name="Campbell M."/>
            <person name="Carlson J."/>
            <person name="Chalot M."/>
            <person name="Chapman J."/>
            <person name="Chen G.L."/>
            <person name="Cooper D."/>
            <person name="Coutinho P.M."/>
            <person name="Couturier J."/>
            <person name="Covert S."/>
            <person name="Cronk Q."/>
            <person name="Cunningham R."/>
            <person name="Davis J."/>
            <person name="Degroeve S."/>
            <person name="Dejardin A."/>
            <person name="Depamphilis C."/>
            <person name="Detter J."/>
            <person name="Dirks B."/>
            <person name="Dubchak I."/>
            <person name="Duplessis S."/>
            <person name="Ehlting J."/>
            <person name="Ellis B."/>
            <person name="Gendler K."/>
            <person name="Goodstein D."/>
            <person name="Gribskov M."/>
            <person name="Grimwood J."/>
            <person name="Groover A."/>
            <person name="Gunter L."/>
            <person name="Hamberger B."/>
            <person name="Heinze B."/>
            <person name="Helariutta Y."/>
            <person name="Henrissat B."/>
            <person name="Holligan D."/>
            <person name="Holt R."/>
            <person name="Huang W."/>
            <person name="Islam-Faridi N."/>
            <person name="Jones S."/>
            <person name="Jones-Rhoades M."/>
            <person name="Jorgensen R."/>
            <person name="Joshi C."/>
            <person name="Kangasjarvi J."/>
            <person name="Karlsson J."/>
            <person name="Kelleher C."/>
            <person name="Kirkpatrick R."/>
            <person name="Kirst M."/>
            <person name="Kohler A."/>
            <person name="Kalluri U."/>
            <person name="Larimer F."/>
            <person name="Leebens-Mack J."/>
            <person name="Leple J.C."/>
            <person name="Locascio P."/>
            <person name="Lou Y."/>
            <person name="Lucas S."/>
            <person name="Martin F."/>
            <person name="Montanini B."/>
            <person name="Napoli C."/>
            <person name="Nelson D.R."/>
            <person name="Nelson C."/>
            <person name="Nieminen K."/>
            <person name="Nilsson O."/>
            <person name="Pereda V."/>
            <person name="Peter G."/>
            <person name="Philippe R."/>
            <person name="Pilate G."/>
            <person name="Poliakov A."/>
            <person name="Razumovskaya J."/>
            <person name="Richardson P."/>
            <person name="Rinaldi C."/>
            <person name="Ritland K."/>
            <person name="Rouze P."/>
            <person name="Ryaboy D."/>
            <person name="Schmutz J."/>
            <person name="Schrader J."/>
            <person name="Segerman B."/>
            <person name="Shin H."/>
            <person name="Siddiqui A."/>
            <person name="Sterky F."/>
            <person name="Terry A."/>
            <person name="Tsai C.J."/>
            <person name="Uberbacher E."/>
            <person name="Unneberg P."/>
            <person name="Vahala J."/>
            <person name="Wall K."/>
            <person name="Wessler S."/>
            <person name="Yang G."/>
            <person name="Yin T."/>
            <person name="Douglas C."/>
            <person name="Marra M."/>
            <person name="Sandberg G."/>
            <person name="Van de Peer Y."/>
            <person name="Rokhsar D."/>
        </authorList>
    </citation>
    <scope>NUCLEOTIDE SEQUENCE [LARGE SCALE GENOMIC DNA]</scope>
    <source>
        <strain evidence="2">cv. Nisqually</strain>
    </source>
</reference>
<comment type="caution">
    <text evidence="1">The sequence shown here is derived from an EMBL/GenBank/DDBJ whole genome shotgun (WGS) entry which is preliminary data.</text>
</comment>
<name>A0ACC0S713_POPTR</name>
<organism evidence="1 2">
    <name type="scientific">Populus trichocarpa</name>
    <name type="common">Western balsam poplar</name>
    <name type="synonym">Populus balsamifera subsp. trichocarpa</name>
    <dbReference type="NCBI Taxonomy" id="3694"/>
    <lineage>
        <taxon>Eukaryota</taxon>
        <taxon>Viridiplantae</taxon>
        <taxon>Streptophyta</taxon>
        <taxon>Embryophyta</taxon>
        <taxon>Tracheophyta</taxon>
        <taxon>Spermatophyta</taxon>
        <taxon>Magnoliopsida</taxon>
        <taxon>eudicotyledons</taxon>
        <taxon>Gunneridae</taxon>
        <taxon>Pentapetalae</taxon>
        <taxon>rosids</taxon>
        <taxon>fabids</taxon>
        <taxon>Malpighiales</taxon>
        <taxon>Salicaceae</taxon>
        <taxon>Saliceae</taxon>
        <taxon>Populus</taxon>
    </lineage>
</organism>
<accession>A0ACC0S713</accession>
<proteinExistence type="predicted"/>
<sequence>MRTYSPLLSLLVFSTILLASLHSSTCRHVSWTTYEEKQQINTKYPLPFPQYDLPGISHTVKSKDDKVNKLFGGSHKAVPGGPNPLHN</sequence>
<dbReference type="EMBL" id="CM009301">
    <property type="protein sequence ID" value="KAI9384977.1"/>
    <property type="molecule type" value="Genomic_DNA"/>
</dbReference>
<evidence type="ECO:0000313" key="2">
    <source>
        <dbReference type="Proteomes" id="UP000006729"/>
    </source>
</evidence>
<keyword evidence="2" id="KW-1185">Reference proteome</keyword>
<protein>
    <submittedName>
        <fullName evidence="1">Uncharacterized protein</fullName>
    </submittedName>
</protein>
<evidence type="ECO:0000313" key="1">
    <source>
        <dbReference type="EMBL" id="KAI9384977.1"/>
    </source>
</evidence>